<dbReference type="RefSeq" id="WP_113954650.1">
    <property type="nucleotide sequence ID" value="NZ_QNRT01000003.1"/>
</dbReference>
<comment type="subcellular location">
    <subcellularLocation>
        <location evidence="1">Cell inner membrane</location>
    </subcellularLocation>
</comment>
<evidence type="ECO:0000256" key="6">
    <source>
        <dbReference type="ARBA" id="ARBA00022927"/>
    </source>
</evidence>
<evidence type="ECO:0000313" key="13">
    <source>
        <dbReference type="Proteomes" id="UP000253083"/>
    </source>
</evidence>
<dbReference type="GO" id="GO:0015031">
    <property type="term" value="P:protein transport"/>
    <property type="evidence" value="ECO:0007669"/>
    <property type="project" value="UniProtKB-KW"/>
</dbReference>
<dbReference type="Pfam" id="PF11356">
    <property type="entry name" value="T2SSC"/>
    <property type="match status" value="1"/>
</dbReference>
<evidence type="ECO:0000256" key="2">
    <source>
        <dbReference type="ARBA" id="ARBA00022448"/>
    </source>
</evidence>
<evidence type="ECO:0000256" key="5">
    <source>
        <dbReference type="ARBA" id="ARBA00022692"/>
    </source>
</evidence>
<evidence type="ECO:0000256" key="8">
    <source>
        <dbReference type="ARBA" id="ARBA00023136"/>
    </source>
</evidence>
<keyword evidence="13" id="KW-1185">Reference proteome</keyword>
<keyword evidence="7 10" id="KW-1133">Transmembrane helix</keyword>
<keyword evidence="5 10" id="KW-0812">Transmembrane</keyword>
<organism evidence="12 13">
    <name type="scientific">Arenicella xantha</name>
    <dbReference type="NCBI Taxonomy" id="644221"/>
    <lineage>
        <taxon>Bacteria</taxon>
        <taxon>Pseudomonadati</taxon>
        <taxon>Pseudomonadota</taxon>
        <taxon>Gammaproteobacteria</taxon>
        <taxon>Arenicellales</taxon>
        <taxon>Arenicellaceae</taxon>
        <taxon>Arenicella</taxon>
    </lineage>
</organism>
<dbReference type="Gene3D" id="2.30.30.830">
    <property type="match status" value="1"/>
</dbReference>
<evidence type="ECO:0000256" key="10">
    <source>
        <dbReference type="SAM" id="Phobius"/>
    </source>
</evidence>
<dbReference type="OrthoDB" id="5574088at2"/>
<evidence type="ECO:0000256" key="7">
    <source>
        <dbReference type="ARBA" id="ARBA00022989"/>
    </source>
</evidence>
<feature type="domain" description="Type II secretion system protein GspC N-terminal" evidence="11">
    <location>
        <begin position="26"/>
        <end position="159"/>
    </location>
</feature>
<keyword evidence="6" id="KW-0653">Protein transport</keyword>
<protein>
    <submittedName>
        <fullName evidence="12">Type II secretion system (T2SS) protein C</fullName>
    </submittedName>
</protein>
<dbReference type="EMBL" id="QNRT01000003">
    <property type="protein sequence ID" value="RBP49644.1"/>
    <property type="molecule type" value="Genomic_DNA"/>
</dbReference>
<dbReference type="AlphaFoldDB" id="A0A395JNJ6"/>
<keyword evidence="8 10" id="KW-0472">Membrane</keyword>
<dbReference type="GO" id="GO:0005886">
    <property type="term" value="C:plasma membrane"/>
    <property type="evidence" value="ECO:0007669"/>
    <property type="project" value="UniProtKB-SubCell"/>
</dbReference>
<evidence type="ECO:0000256" key="4">
    <source>
        <dbReference type="ARBA" id="ARBA00022519"/>
    </source>
</evidence>
<dbReference type="Proteomes" id="UP000253083">
    <property type="component" value="Unassembled WGS sequence"/>
</dbReference>
<evidence type="ECO:0000259" key="11">
    <source>
        <dbReference type="Pfam" id="PF11356"/>
    </source>
</evidence>
<sequence length="232" mass="25588">MELLNTISNNRIWVRHGPLILKVAAALFLCLILASVTWDVYRQQQVRALNYAPQNIPPIQTKRDAGYQVNNIVKANLFGKIPPKKVERPVVKTTLNLKLQGILWDSREGMARAIITSGKKPAELYAVGQEIKGAGASIKEIRGTEVLLNRNGATESLPLNIKTAEELAPFVGSLANYEPAGTAQQAGQFQSPTNQRTQKQRARPRSANGEPSKVRRPNFSGLDKALRKMGEI</sequence>
<accession>A0A395JNJ6</accession>
<name>A0A395JNJ6_9GAMM</name>
<feature type="compositionally biased region" description="Polar residues" evidence="9">
    <location>
        <begin position="182"/>
        <end position="197"/>
    </location>
</feature>
<evidence type="ECO:0000256" key="1">
    <source>
        <dbReference type="ARBA" id="ARBA00004533"/>
    </source>
</evidence>
<keyword evidence="4" id="KW-0997">Cell inner membrane</keyword>
<feature type="region of interest" description="Disordered" evidence="9">
    <location>
        <begin position="181"/>
        <end position="232"/>
    </location>
</feature>
<gene>
    <name evidence="12" type="ORF">DFR28_10369</name>
</gene>
<comment type="caution">
    <text evidence="12">The sequence shown here is derived from an EMBL/GenBank/DDBJ whole genome shotgun (WGS) entry which is preliminary data.</text>
</comment>
<evidence type="ECO:0000313" key="12">
    <source>
        <dbReference type="EMBL" id="RBP49644.1"/>
    </source>
</evidence>
<evidence type="ECO:0000256" key="3">
    <source>
        <dbReference type="ARBA" id="ARBA00022475"/>
    </source>
</evidence>
<proteinExistence type="predicted"/>
<evidence type="ECO:0000256" key="9">
    <source>
        <dbReference type="SAM" id="MobiDB-lite"/>
    </source>
</evidence>
<reference evidence="12 13" key="1">
    <citation type="submission" date="2018-06" db="EMBL/GenBank/DDBJ databases">
        <title>Genomic Encyclopedia of Type Strains, Phase IV (KMG-IV): sequencing the most valuable type-strain genomes for metagenomic binning, comparative biology and taxonomic classification.</title>
        <authorList>
            <person name="Goeker M."/>
        </authorList>
    </citation>
    <scope>NUCLEOTIDE SEQUENCE [LARGE SCALE GENOMIC DNA]</scope>
    <source>
        <strain evidence="12 13">DSM 24032</strain>
    </source>
</reference>
<feature type="transmembrane region" description="Helical" evidence="10">
    <location>
        <begin position="20"/>
        <end position="41"/>
    </location>
</feature>
<dbReference type="InParanoid" id="A0A395JNJ6"/>
<dbReference type="InterPro" id="IPR024961">
    <property type="entry name" value="T2SS_GspC_N"/>
</dbReference>
<keyword evidence="2" id="KW-0813">Transport</keyword>
<keyword evidence="3" id="KW-1003">Cell membrane</keyword>